<evidence type="ECO:0000259" key="8">
    <source>
        <dbReference type="PROSITE" id="PS50928"/>
    </source>
</evidence>
<dbReference type="GO" id="GO:0055085">
    <property type="term" value="P:transmembrane transport"/>
    <property type="evidence" value="ECO:0007669"/>
    <property type="project" value="InterPro"/>
</dbReference>
<protein>
    <submittedName>
        <fullName evidence="9">ABC transporter permease</fullName>
    </submittedName>
</protein>
<evidence type="ECO:0000313" key="10">
    <source>
        <dbReference type="Proteomes" id="UP000248544"/>
    </source>
</evidence>
<dbReference type="AlphaFoldDB" id="A0A2W2FRP7"/>
<keyword evidence="4 7" id="KW-0812">Transmembrane</keyword>
<keyword evidence="2 7" id="KW-0813">Transport</keyword>
<evidence type="ECO:0000256" key="7">
    <source>
        <dbReference type="RuleBase" id="RU363032"/>
    </source>
</evidence>
<evidence type="ECO:0000256" key="3">
    <source>
        <dbReference type="ARBA" id="ARBA00022475"/>
    </source>
</evidence>
<dbReference type="Gene3D" id="1.10.3720.10">
    <property type="entry name" value="MetI-like"/>
    <property type="match status" value="1"/>
</dbReference>
<feature type="transmembrane region" description="Helical" evidence="7">
    <location>
        <begin position="286"/>
        <end position="307"/>
    </location>
</feature>
<keyword evidence="6 7" id="KW-0472">Membrane</keyword>
<dbReference type="SUPFAM" id="SSF161098">
    <property type="entry name" value="MetI-like"/>
    <property type="match status" value="1"/>
</dbReference>
<accession>A0A2W2FRP7</accession>
<gene>
    <name evidence="9" type="ORF">C1I98_22710</name>
</gene>
<evidence type="ECO:0000256" key="5">
    <source>
        <dbReference type="ARBA" id="ARBA00022989"/>
    </source>
</evidence>
<feature type="transmembrane region" description="Helical" evidence="7">
    <location>
        <begin position="95"/>
        <end position="120"/>
    </location>
</feature>
<dbReference type="PANTHER" id="PTHR43163:SF6">
    <property type="entry name" value="DIPEPTIDE TRANSPORT SYSTEM PERMEASE PROTEIN DPPB-RELATED"/>
    <property type="match status" value="1"/>
</dbReference>
<name>A0A2W2FRP7_9ACTN</name>
<comment type="similarity">
    <text evidence="7">Belongs to the binding-protein-dependent transport system permease family.</text>
</comment>
<dbReference type="RefSeq" id="WP_111169458.1">
    <property type="nucleotide sequence ID" value="NZ_POUA01000192.1"/>
</dbReference>
<keyword evidence="3" id="KW-1003">Cell membrane</keyword>
<feature type="transmembrane region" description="Helical" evidence="7">
    <location>
        <begin position="182"/>
        <end position="205"/>
    </location>
</feature>
<evidence type="ECO:0000313" key="9">
    <source>
        <dbReference type="EMBL" id="PZG40056.1"/>
    </source>
</evidence>
<evidence type="ECO:0000256" key="4">
    <source>
        <dbReference type="ARBA" id="ARBA00022692"/>
    </source>
</evidence>
<feature type="transmembrane region" description="Helical" evidence="7">
    <location>
        <begin position="251"/>
        <end position="274"/>
    </location>
</feature>
<reference evidence="9 10" key="1">
    <citation type="submission" date="2018-01" db="EMBL/GenBank/DDBJ databases">
        <title>Draft genome sequence of Sphaerisporangium sp. 7K107.</title>
        <authorList>
            <person name="Sahin N."/>
            <person name="Saygin H."/>
            <person name="Ay H."/>
        </authorList>
    </citation>
    <scope>NUCLEOTIDE SEQUENCE [LARGE SCALE GENOMIC DNA]</scope>
    <source>
        <strain evidence="9 10">7K107</strain>
    </source>
</reference>
<feature type="transmembrane region" description="Helical" evidence="7">
    <location>
        <begin position="141"/>
        <end position="162"/>
    </location>
</feature>
<keyword evidence="5 7" id="KW-1133">Transmembrane helix</keyword>
<dbReference type="Pfam" id="PF19300">
    <property type="entry name" value="BPD_transp_1_N"/>
    <property type="match status" value="1"/>
</dbReference>
<sequence>MLLVVLRRLRDLVVVLAVVGTFLFFLLRSIPGDPAQVLLGLKASPEQLARLHEELGLTGPLYEQYLHWVGNVLTGDFGTSIKYQAPVLDMIAGHIAPTLTLAIASTVISFLLTVLVIGWVTVSPHSWVARGVNRVAQFGLALPEFWLALLAVYVFALVLGWFPTSGHTPLFADPVTAVPQLVLPVAVLVVGQTAFFTITMEESVLGELTQLYLRTARAKGVTERRIALRHVLPNSMLPVLTTIGLNFASLIGGVVVIESIFVIPGLGTMLLGAVYARDFPLIQGGVMFVAFLFVVVNLLVDLAYSLIDPKVRVS</sequence>
<evidence type="ECO:0000256" key="6">
    <source>
        <dbReference type="ARBA" id="ARBA00023136"/>
    </source>
</evidence>
<dbReference type="PANTHER" id="PTHR43163">
    <property type="entry name" value="DIPEPTIDE TRANSPORT SYSTEM PERMEASE PROTEIN DPPB-RELATED"/>
    <property type="match status" value="1"/>
</dbReference>
<dbReference type="InterPro" id="IPR000515">
    <property type="entry name" value="MetI-like"/>
</dbReference>
<comment type="subcellular location">
    <subcellularLocation>
        <location evidence="1 7">Cell membrane</location>
        <topology evidence="1 7">Multi-pass membrane protein</topology>
    </subcellularLocation>
</comment>
<keyword evidence="10" id="KW-1185">Reference proteome</keyword>
<dbReference type="Pfam" id="PF00528">
    <property type="entry name" value="BPD_transp_1"/>
    <property type="match status" value="1"/>
</dbReference>
<proteinExistence type="inferred from homology"/>
<organism evidence="9 10">
    <name type="scientific">Spongiactinospora gelatinilytica</name>
    <dbReference type="NCBI Taxonomy" id="2666298"/>
    <lineage>
        <taxon>Bacteria</taxon>
        <taxon>Bacillati</taxon>
        <taxon>Actinomycetota</taxon>
        <taxon>Actinomycetes</taxon>
        <taxon>Streptosporangiales</taxon>
        <taxon>Streptosporangiaceae</taxon>
        <taxon>Spongiactinospora</taxon>
    </lineage>
</organism>
<evidence type="ECO:0000256" key="2">
    <source>
        <dbReference type="ARBA" id="ARBA00022448"/>
    </source>
</evidence>
<dbReference type="InterPro" id="IPR035906">
    <property type="entry name" value="MetI-like_sf"/>
</dbReference>
<dbReference type="CDD" id="cd06261">
    <property type="entry name" value="TM_PBP2"/>
    <property type="match status" value="1"/>
</dbReference>
<dbReference type="PROSITE" id="PS50928">
    <property type="entry name" value="ABC_TM1"/>
    <property type="match status" value="1"/>
</dbReference>
<comment type="caution">
    <text evidence="9">The sequence shown here is derived from an EMBL/GenBank/DDBJ whole genome shotgun (WGS) entry which is preliminary data.</text>
</comment>
<feature type="transmembrane region" description="Helical" evidence="7">
    <location>
        <begin position="12"/>
        <end position="30"/>
    </location>
</feature>
<feature type="domain" description="ABC transmembrane type-1" evidence="8">
    <location>
        <begin position="95"/>
        <end position="304"/>
    </location>
</feature>
<evidence type="ECO:0000256" key="1">
    <source>
        <dbReference type="ARBA" id="ARBA00004651"/>
    </source>
</evidence>
<dbReference type="GO" id="GO:0005886">
    <property type="term" value="C:plasma membrane"/>
    <property type="evidence" value="ECO:0007669"/>
    <property type="project" value="UniProtKB-SubCell"/>
</dbReference>
<dbReference type="Proteomes" id="UP000248544">
    <property type="component" value="Unassembled WGS sequence"/>
</dbReference>
<dbReference type="InterPro" id="IPR045621">
    <property type="entry name" value="BPD_transp_1_N"/>
</dbReference>
<dbReference type="EMBL" id="POUA01000192">
    <property type="protein sequence ID" value="PZG40056.1"/>
    <property type="molecule type" value="Genomic_DNA"/>
</dbReference>